<protein>
    <submittedName>
        <fullName evidence="6">DeoR family glycerol-3-phosphate regulon repressor</fullName>
    </submittedName>
</protein>
<dbReference type="SUPFAM" id="SSF100950">
    <property type="entry name" value="NagB/RpiA/CoA transferase-like"/>
    <property type="match status" value="1"/>
</dbReference>
<evidence type="ECO:0000256" key="4">
    <source>
        <dbReference type="ARBA" id="ARBA00023163"/>
    </source>
</evidence>
<dbReference type="Pfam" id="PF08220">
    <property type="entry name" value="HTH_DeoR"/>
    <property type="match status" value="1"/>
</dbReference>
<keyword evidence="7" id="KW-1185">Reference proteome</keyword>
<dbReference type="PROSITE" id="PS00894">
    <property type="entry name" value="HTH_DEOR_1"/>
    <property type="match status" value="1"/>
</dbReference>
<dbReference type="Proteomes" id="UP000577362">
    <property type="component" value="Unassembled WGS sequence"/>
</dbReference>
<dbReference type="Gene3D" id="3.40.50.1360">
    <property type="match status" value="1"/>
</dbReference>
<dbReference type="SUPFAM" id="SSF46785">
    <property type="entry name" value="Winged helix' DNA-binding domain"/>
    <property type="match status" value="1"/>
</dbReference>
<gene>
    <name evidence="6" type="ORF">GGR16_003987</name>
</gene>
<dbReference type="GO" id="GO:0003700">
    <property type="term" value="F:DNA-binding transcription factor activity"/>
    <property type="evidence" value="ECO:0007669"/>
    <property type="project" value="InterPro"/>
</dbReference>
<dbReference type="PRINTS" id="PR00037">
    <property type="entry name" value="HTHLACR"/>
</dbReference>
<keyword evidence="1" id="KW-0678">Repressor</keyword>
<evidence type="ECO:0000313" key="7">
    <source>
        <dbReference type="Proteomes" id="UP000577362"/>
    </source>
</evidence>
<reference evidence="6 7" key="1">
    <citation type="submission" date="2020-08" db="EMBL/GenBank/DDBJ databases">
        <title>Genomic Encyclopedia of Type Strains, Phase IV (KMG-IV): sequencing the most valuable type-strain genomes for metagenomic binning, comparative biology and taxonomic classification.</title>
        <authorList>
            <person name="Goeker M."/>
        </authorList>
    </citation>
    <scope>NUCLEOTIDE SEQUENCE [LARGE SCALE GENOMIC DNA]</scope>
    <source>
        <strain evidence="6 7">DSM 103737</strain>
    </source>
</reference>
<dbReference type="InterPro" id="IPR014036">
    <property type="entry name" value="DeoR-like_C"/>
</dbReference>
<dbReference type="InterPro" id="IPR036388">
    <property type="entry name" value="WH-like_DNA-bd_sf"/>
</dbReference>
<dbReference type="SMART" id="SM00420">
    <property type="entry name" value="HTH_DEOR"/>
    <property type="match status" value="1"/>
</dbReference>
<dbReference type="RefSeq" id="WP_019402589.1">
    <property type="nucleotide sequence ID" value="NZ_JACIEN010000005.1"/>
</dbReference>
<dbReference type="InterPro" id="IPR037171">
    <property type="entry name" value="NagB/RpiA_transferase-like"/>
</dbReference>
<evidence type="ECO:0000256" key="3">
    <source>
        <dbReference type="ARBA" id="ARBA00023125"/>
    </source>
</evidence>
<feature type="domain" description="HTH deoR-type" evidence="5">
    <location>
        <begin position="4"/>
        <end position="59"/>
    </location>
</feature>
<evidence type="ECO:0000259" key="5">
    <source>
        <dbReference type="PROSITE" id="PS51000"/>
    </source>
</evidence>
<dbReference type="SMART" id="SM01134">
    <property type="entry name" value="DeoRC"/>
    <property type="match status" value="1"/>
</dbReference>
<dbReference type="InterPro" id="IPR018356">
    <property type="entry name" value="Tscrpt_reg_HTH_DeoR_CS"/>
</dbReference>
<keyword evidence="3" id="KW-0238">DNA-binding</keyword>
<name>A0A840C149_9HYPH</name>
<dbReference type="PANTHER" id="PTHR30363">
    <property type="entry name" value="HTH-TYPE TRANSCRIPTIONAL REGULATOR SRLR-RELATED"/>
    <property type="match status" value="1"/>
</dbReference>
<dbReference type="InterPro" id="IPR001034">
    <property type="entry name" value="DeoR_HTH"/>
</dbReference>
<evidence type="ECO:0000256" key="2">
    <source>
        <dbReference type="ARBA" id="ARBA00023015"/>
    </source>
</evidence>
<dbReference type="Gene3D" id="1.10.10.10">
    <property type="entry name" value="Winged helix-like DNA-binding domain superfamily/Winged helix DNA-binding domain"/>
    <property type="match status" value="1"/>
</dbReference>
<evidence type="ECO:0000313" key="6">
    <source>
        <dbReference type="EMBL" id="MBB4018940.1"/>
    </source>
</evidence>
<keyword evidence="4" id="KW-0804">Transcription</keyword>
<comment type="caution">
    <text evidence="6">The sequence shown here is derived from an EMBL/GenBank/DDBJ whole genome shotgun (WGS) entry which is preliminary data.</text>
</comment>
<dbReference type="Pfam" id="PF00455">
    <property type="entry name" value="DeoRC"/>
    <property type="match status" value="1"/>
</dbReference>
<proteinExistence type="predicted"/>
<keyword evidence="2" id="KW-0805">Transcription regulation</keyword>
<dbReference type="GO" id="GO:0003677">
    <property type="term" value="F:DNA binding"/>
    <property type="evidence" value="ECO:0007669"/>
    <property type="project" value="UniProtKB-KW"/>
</dbReference>
<dbReference type="PANTHER" id="PTHR30363:SF4">
    <property type="entry name" value="GLYCEROL-3-PHOSPHATE REGULON REPRESSOR"/>
    <property type="match status" value="1"/>
</dbReference>
<dbReference type="EMBL" id="JACIEN010000005">
    <property type="protein sequence ID" value="MBB4018940.1"/>
    <property type="molecule type" value="Genomic_DNA"/>
</dbReference>
<dbReference type="PROSITE" id="PS51000">
    <property type="entry name" value="HTH_DEOR_2"/>
    <property type="match status" value="1"/>
</dbReference>
<accession>A0A840C149</accession>
<sequence length="266" mass="29226">MAALITRHDRILETLEVQGYLTIEEMADMFAVSPQTIRRDIRDLADRGLLRRHHGGASVNRSTANAAYSLRYEETAAEKAAIAETAARLVKPGNSLFLTPGTTVDAFARALARCQPAGLRIVTNSISAATILADCPDVSIQVTGGRWTKYNGAVCGMFAAEFVEQYRCDLLVTSIGGIDAEGNLLEYRDEEVIVGRSMLRNARRRVLLADHSKFGRVAMARLAHLRDFNVLVTDRRPVGAIKAMIEEARCELLIAEAEPALEKKRA</sequence>
<evidence type="ECO:0000256" key="1">
    <source>
        <dbReference type="ARBA" id="ARBA00022491"/>
    </source>
</evidence>
<organism evidence="6 7">
    <name type="scientific">Chelatococcus caeni</name>
    <dbReference type="NCBI Taxonomy" id="1348468"/>
    <lineage>
        <taxon>Bacteria</taxon>
        <taxon>Pseudomonadati</taxon>
        <taxon>Pseudomonadota</taxon>
        <taxon>Alphaproteobacteria</taxon>
        <taxon>Hyphomicrobiales</taxon>
        <taxon>Chelatococcaceae</taxon>
        <taxon>Chelatococcus</taxon>
    </lineage>
</organism>
<dbReference type="AlphaFoldDB" id="A0A840C149"/>
<dbReference type="InterPro" id="IPR050313">
    <property type="entry name" value="Carb_Metab_HTH_regulators"/>
</dbReference>
<dbReference type="InterPro" id="IPR036390">
    <property type="entry name" value="WH_DNA-bd_sf"/>
</dbReference>